<reference evidence="2 3" key="1">
    <citation type="journal article" date="2019" name="Int. J. Syst. Evol. Microbiol.">
        <title>The Global Catalogue of Microorganisms (GCM) 10K type strain sequencing project: providing services to taxonomists for standard genome sequencing and annotation.</title>
        <authorList>
            <consortium name="The Broad Institute Genomics Platform"/>
            <consortium name="The Broad Institute Genome Sequencing Center for Infectious Disease"/>
            <person name="Wu L."/>
            <person name="Ma J."/>
        </authorList>
    </citation>
    <scope>NUCLEOTIDE SEQUENCE [LARGE SCALE GENOMIC DNA]</scope>
    <source>
        <strain evidence="2 3">JCM 13250</strain>
    </source>
</reference>
<dbReference type="EMBL" id="BAAALT010000084">
    <property type="protein sequence ID" value="GAA1806917.1"/>
    <property type="molecule type" value="Genomic_DNA"/>
</dbReference>
<name>A0ABN2M204_9ACTN</name>
<evidence type="ECO:0000313" key="3">
    <source>
        <dbReference type="Proteomes" id="UP001500218"/>
    </source>
</evidence>
<feature type="transmembrane region" description="Helical" evidence="1">
    <location>
        <begin position="12"/>
        <end position="32"/>
    </location>
</feature>
<keyword evidence="1" id="KW-0812">Transmembrane</keyword>
<sequence>MDFWDLAKLLARRWSITAPLLVITGLATVFILQDVKPDYIATTSVQLIPPNPAPSNILPSQEKNYQNPYVDLGLDALMRAASLSLQGKATEDGLKAAGLSKTYTVTNSDFAPLVTIEVVGDSPTKANATVDQLANLLNQRIADMQRSRGVKAQGMISSERLVSGDTLVKSNTKVVRAGVVIGVAGILLTIALTVAFDALLRRRAAANIERVAPHAPTLGAMPGGVALPALSAPQPQTYALPGADAAARAADETSVLNLQYVSVDKPPASSVPVMLDVDPTADHDSSARAPEDETIVLPLAGGRWAAGKGKDQ</sequence>
<proteinExistence type="predicted"/>
<feature type="transmembrane region" description="Helical" evidence="1">
    <location>
        <begin position="177"/>
        <end position="200"/>
    </location>
</feature>
<accession>A0ABN2M204</accession>
<evidence type="ECO:0008006" key="4">
    <source>
        <dbReference type="Google" id="ProtNLM"/>
    </source>
</evidence>
<evidence type="ECO:0000313" key="2">
    <source>
        <dbReference type="EMBL" id="GAA1806917.1"/>
    </source>
</evidence>
<keyword evidence="1" id="KW-1133">Transmembrane helix</keyword>
<keyword evidence="1" id="KW-0472">Membrane</keyword>
<keyword evidence="3" id="KW-1185">Reference proteome</keyword>
<dbReference type="Proteomes" id="UP001500218">
    <property type="component" value="Unassembled WGS sequence"/>
</dbReference>
<dbReference type="RefSeq" id="WP_344131598.1">
    <property type="nucleotide sequence ID" value="NZ_BAAALT010000084.1"/>
</dbReference>
<comment type="caution">
    <text evidence="2">The sequence shown here is derived from an EMBL/GenBank/DDBJ whole genome shotgun (WGS) entry which is preliminary data.</text>
</comment>
<organism evidence="2 3">
    <name type="scientific">Luedemannella flava</name>
    <dbReference type="NCBI Taxonomy" id="349316"/>
    <lineage>
        <taxon>Bacteria</taxon>
        <taxon>Bacillati</taxon>
        <taxon>Actinomycetota</taxon>
        <taxon>Actinomycetes</taxon>
        <taxon>Micromonosporales</taxon>
        <taxon>Micromonosporaceae</taxon>
        <taxon>Luedemannella</taxon>
    </lineage>
</organism>
<gene>
    <name evidence="2" type="ORF">GCM10009682_31090</name>
</gene>
<protein>
    <recommendedName>
        <fullName evidence="4">Chain-length determining protein</fullName>
    </recommendedName>
</protein>
<evidence type="ECO:0000256" key="1">
    <source>
        <dbReference type="SAM" id="Phobius"/>
    </source>
</evidence>